<dbReference type="PANTHER" id="PTHR30126">
    <property type="entry name" value="HTH-TYPE TRANSCRIPTIONAL REGULATOR"/>
    <property type="match status" value="1"/>
</dbReference>
<dbReference type="Proteomes" id="UP000236919">
    <property type="component" value="Unassembled WGS sequence"/>
</dbReference>
<reference evidence="6 7" key="1">
    <citation type="submission" date="2018-01" db="EMBL/GenBank/DDBJ databases">
        <title>Genomic Encyclopedia of Type Strains, Phase III (KMG-III): the genomes of soil and plant-associated and newly described type strains.</title>
        <authorList>
            <person name="Whitman W."/>
        </authorList>
    </citation>
    <scope>NUCLEOTIDE SEQUENCE [LARGE SCALE GENOMIC DNA]</scope>
    <source>
        <strain evidence="6 7">1131</strain>
    </source>
</reference>
<dbReference type="InterPro" id="IPR036390">
    <property type="entry name" value="WH_DNA-bd_sf"/>
</dbReference>
<dbReference type="SUPFAM" id="SSF46785">
    <property type="entry name" value="Winged helix' DNA-binding domain"/>
    <property type="match status" value="1"/>
</dbReference>
<dbReference type="Gene3D" id="3.40.190.10">
    <property type="entry name" value="Periplasmic binding protein-like II"/>
    <property type="match status" value="2"/>
</dbReference>
<dbReference type="GO" id="GO:0003700">
    <property type="term" value="F:DNA-binding transcription factor activity"/>
    <property type="evidence" value="ECO:0007669"/>
    <property type="project" value="InterPro"/>
</dbReference>
<sequence length="315" mass="34313">MGMRFTIAQLEAFFWTARLGSLSRAAGHLHMSQPTISLRLRDLEQALNVELFQRKGRGLAPTPEGLALLPRAAALLEEADRIMLQTDPATVTGNIRVGFAEGFAMTCLPMLLETVRADYPLLKAEYVVSISYELERELNERRLDLAVLVNPIGRPGMRLVPLGVQDTAWVASVKWGLGPEVRPADLYRLPIVSNQPRSAMFRQIKDWFATAGLEPLRHDLCNSVAVIGHLVSSGVALGVLPARMMETEVAAGLVKVLRPVPELNHGRVYASYPEGGLTAPVSAMLKSIQKALDAIDYLKVDAPDAAGPSSHSAHL</sequence>
<evidence type="ECO:0000256" key="3">
    <source>
        <dbReference type="ARBA" id="ARBA00023125"/>
    </source>
</evidence>
<dbReference type="FunFam" id="1.10.10.10:FF:000001">
    <property type="entry name" value="LysR family transcriptional regulator"/>
    <property type="match status" value="1"/>
</dbReference>
<dbReference type="GO" id="GO:0000976">
    <property type="term" value="F:transcription cis-regulatory region binding"/>
    <property type="evidence" value="ECO:0007669"/>
    <property type="project" value="TreeGrafter"/>
</dbReference>
<accession>A0A2S4MCW4</accession>
<organism evidence="6 7">
    <name type="scientific">Bosea psychrotolerans</name>
    <dbReference type="NCBI Taxonomy" id="1871628"/>
    <lineage>
        <taxon>Bacteria</taxon>
        <taxon>Pseudomonadati</taxon>
        <taxon>Pseudomonadota</taxon>
        <taxon>Alphaproteobacteria</taxon>
        <taxon>Hyphomicrobiales</taxon>
        <taxon>Boseaceae</taxon>
        <taxon>Bosea</taxon>
    </lineage>
</organism>
<evidence type="ECO:0000256" key="1">
    <source>
        <dbReference type="ARBA" id="ARBA00009437"/>
    </source>
</evidence>
<dbReference type="PRINTS" id="PR00039">
    <property type="entry name" value="HTHLYSR"/>
</dbReference>
<dbReference type="AlphaFoldDB" id="A0A2S4MCW4"/>
<protein>
    <submittedName>
        <fullName evidence="6">DNA-binding transcriptional LysR family regulator</fullName>
    </submittedName>
</protein>
<feature type="domain" description="HTH lysR-type" evidence="5">
    <location>
        <begin position="5"/>
        <end position="62"/>
    </location>
</feature>
<dbReference type="RefSeq" id="WP_103718186.1">
    <property type="nucleotide sequence ID" value="NZ_PQFZ01000005.1"/>
</dbReference>
<dbReference type="InterPro" id="IPR036388">
    <property type="entry name" value="WH-like_DNA-bd_sf"/>
</dbReference>
<dbReference type="InterPro" id="IPR000847">
    <property type="entry name" value="LysR_HTH_N"/>
</dbReference>
<proteinExistence type="inferred from homology"/>
<dbReference type="Pfam" id="PF00126">
    <property type="entry name" value="HTH_1"/>
    <property type="match status" value="1"/>
</dbReference>
<dbReference type="Pfam" id="PF03466">
    <property type="entry name" value="LysR_substrate"/>
    <property type="match status" value="1"/>
</dbReference>
<keyword evidence="4" id="KW-0804">Transcription</keyword>
<gene>
    <name evidence="6" type="ORF">CYD53_105241</name>
</gene>
<comment type="similarity">
    <text evidence="1">Belongs to the LysR transcriptional regulatory family.</text>
</comment>
<dbReference type="OrthoDB" id="9791253at2"/>
<evidence type="ECO:0000256" key="2">
    <source>
        <dbReference type="ARBA" id="ARBA00023015"/>
    </source>
</evidence>
<dbReference type="SUPFAM" id="SSF53850">
    <property type="entry name" value="Periplasmic binding protein-like II"/>
    <property type="match status" value="1"/>
</dbReference>
<dbReference type="PROSITE" id="PS50931">
    <property type="entry name" value="HTH_LYSR"/>
    <property type="match status" value="1"/>
</dbReference>
<keyword evidence="7" id="KW-1185">Reference proteome</keyword>
<keyword evidence="2" id="KW-0805">Transcription regulation</keyword>
<evidence type="ECO:0000256" key="4">
    <source>
        <dbReference type="ARBA" id="ARBA00023163"/>
    </source>
</evidence>
<dbReference type="InterPro" id="IPR005119">
    <property type="entry name" value="LysR_subst-bd"/>
</dbReference>
<evidence type="ECO:0000313" key="7">
    <source>
        <dbReference type="Proteomes" id="UP000236919"/>
    </source>
</evidence>
<comment type="caution">
    <text evidence="6">The sequence shown here is derived from an EMBL/GenBank/DDBJ whole genome shotgun (WGS) entry which is preliminary data.</text>
</comment>
<dbReference type="EMBL" id="PQFZ01000005">
    <property type="protein sequence ID" value="POR52576.1"/>
    <property type="molecule type" value="Genomic_DNA"/>
</dbReference>
<dbReference type="CDD" id="cd05466">
    <property type="entry name" value="PBP2_LTTR_substrate"/>
    <property type="match status" value="1"/>
</dbReference>
<evidence type="ECO:0000313" key="6">
    <source>
        <dbReference type="EMBL" id="POR52576.1"/>
    </source>
</evidence>
<name>A0A2S4MCW4_9HYPH</name>
<dbReference type="Gene3D" id="1.10.10.10">
    <property type="entry name" value="Winged helix-like DNA-binding domain superfamily/Winged helix DNA-binding domain"/>
    <property type="match status" value="1"/>
</dbReference>
<evidence type="ECO:0000259" key="5">
    <source>
        <dbReference type="PROSITE" id="PS50931"/>
    </source>
</evidence>
<keyword evidence="3 6" id="KW-0238">DNA-binding</keyword>
<dbReference type="PANTHER" id="PTHR30126:SF77">
    <property type="entry name" value="TRANSCRIPTIONAL REGULATORY PROTEIN"/>
    <property type="match status" value="1"/>
</dbReference>